<dbReference type="Proteomes" id="UP000032679">
    <property type="component" value="Unassembled WGS sequence"/>
</dbReference>
<keyword evidence="1 2" id="KW-0732">Signal</keyword>
<name>A0A0D6MI10_9PROT</name>
<dbReference type="Gene3D" id="2.50.20.10">
    <property type="entry name" value="Lipoprotein localisation LolA/LolB/LppX"/>
    <property type="match status" value="1"/>
</dbReference>
<dbReference type="InterPro" id="IPR004564">
    <property type="entry name" value="OM_lipoprot_carrier_LolA-like"/>
</dbReference>
<dbReference type="STRING" id="1231623.Tasa_009_042"/>
<dbReference type="RefSeq" id="WP_048847039.1">
    <property type="nucleotide sequence ID" value="NZ_BALE01000009.1"/>
</dbReference>
<evidence type="ECO:0000313" key="4">
    <source>
        <dbReference type="Proteomes" id="UP000032679"/>
    </source>
</evidence>
<dbReference type="OrthoDB" id="9800501at2"/>
<sequence length="207" mass="22386">MFRRSLVLALLAAAMSGMPGAAHAQAVPAPLTPVDRGWIDRIQDQLGTITTLQARFQQIAPDGRRSTGMASMSRPGRMRFDYDKPSPLLLVANQGQVVYQDRDIGQVTTIPLDRTPLGLLLAPTIALSGAVTITGFSHRNGQIQMTLVRTATPGEGSLTLLLNDHPLSLHGWVANDAQGRETEIDLFDIRTPASLPASLFDLPKQQD</sequence>
<dbReference type="PANTHER" id="PTHR35869">
    <property type="entry name" value="OUTER-MEMBRANE LIPOPROTEIN CARRIER PROTEIN"/>
    <property type="match status" value="1"/>
</dbReference>
<dbReference type="PANTHER" id="PTHR35869:SF1">
    <property type="entry name" value="OUTER-MEMBRANE LIPOPROTEIN CARRIER PROTEIN"/>
    <property type="match status" value="1"/>
</dbReference>
<gene>
    <name evidence="3" type="ORF">Tasa_009_042</name>
</gene>
<evidence type="ECO:0000313" key="3">
    <source>
        <dbReference type="EMBL" id="GAN53247.1"/>
    </source>
</evidence>
<dbReference type="EMBL" id="BALE01000009">
    <property type="protein sequence ID" value="GAN53247.1"/>
    <property type="molecule type" value="Genomic_DNA"/>
</dbReference>
<protein>
    <submittedName>
        <fullName evidence="3">Outer-membrane lipoprotein carrier protein</fullName>
    </submittedName>
</protein>
<organism evidence="3 4">
    <name type="scientific">Tanticharoenia sakaeratensis NBRC 103193</name>
    <dbReference type="NCBI Taxonomy" id="1231623"/>
    <lineage>
        <taxon>Bacteria</taxon>
        <taxon>Pseudomonadati</taxon>
        <taxon>Pseudomonadota</taxon>
        <taxon>Alphaproteobacteria</taxon>
        <taxon>Acetobacterales</taxon>
        <taxon>Acetobacteraceae</taxon>
        <taxon>Tanticharoenia</taxon>
    </lineage>
</organism>
<keyword evidence="3" id="KW-0449">Lipoprotein</keyword>
<feature type="signal peptide" evidence="2">
    <location>
        <begin position="1"/>
        <end position="24"/>
    </location>
</feature>
<keyword evidence="4" id="KW-1185">Reference proteome</keyword>
<dbReference type="AlphaFoldDB" id="A0A0D6MI10"/>
<comment type="caution">
    <text evidence="3">The sequence shown here is derived from an EMBL/GenBank/DDBJ whole genome shotgun (WGS) entry which is preliminary data.</text>
</comment>
<evidence type="ECO:0000256" key="1">
    <source>
        <dbReference type="ARBA" id="ARBA00022729"/>
    </source>
</evidence>
<feature type="chain" id="PRO_5002308050" evidence="2">
    <location>
        <begin position="25"/>
        <end position="207"/>
    </location>
</feature>
<dbReference type="SUPFAM" id="SSF89392">
    <property type="entry name" value="Prokaryotic lipoproteins and lipoprotein localization factors"/>
    <property type="match status" value="1"/>
</dbReference>
<proteinExistence type="predicted"/>
<reference evidence="3 4" key="1">
    <citation type="submission" date="2012-10" db="EMBL/GenBank/DDBJ databases">
        <title>Genome sequencing of Tanticharoenia sakaeratensis NBRC 103193.</title>
        <authorList>
            <person name="Azuma Y."/>
            <person name="Hadano H."/>
            <person name="Hirakawa H."/>
            <person name="Matsushita K."/>
        </authorList>
    </citation>
    <scope>NUCLEOTIDE SEQUENCE [LARGE SCALE GENOMIC DNA]</scope>
    <source>
        <strain evidence="3 4">NBRC 103193</strain>
    </source>
</reference>
<dbReference type="Pfam" id="PF03548">
    <property type="entry name" value="LolA"/>
    <property type="match status" value="1"/>
</dbReference>
<accession>A0A0D6MI10</accession>
<dbReference type="InterPro" id="IPR029046">
    <property type="entry name" value="LolA/LolB/LppX"/>
</dbReference>
<evidence type="ECO:0000256" key="2">
    <source>
        <dbReference type="SAM" id="SignalP"/>
    </source>
</evidence>
<dbReference type="CDD" id="cd16325">
    <property type="entry name" value="LolA"/>
    <property type="match status" value="1"/>
</dbReference>